<sequence>MDQTPKREPRKVDTRHEVVRFDLTQSTPTPSPKKPENQEGTAHHSPPLHKVLRSTTSKDERCTQDHQDQISLKDVSETELNTRQNESAGRASKRRKLSFSGSLISSSLPSSPVKHSQGFLSSSQDYGVNSDDDGDAAMNADEHDSEASTDIEERPQPSYSRRKPYSHKSLSARLLATRLDGRSIRRAPAVGGALWQDETAAFYSAPEDVNIDHGLGPEYRRRYPNLPFCSTSCKTNSLVAIGDEEGYVRLIDTAKDHQHEFSKTYLVLKPHDNAIMDLEFSQDDHYLATASGDQTCQIIDVPAQKSIWTLSSHSCSVKKVQFQPDNPNILASCARDGTINIWDTRQNPSSTMPPRQVTGPLTDTMTAQRHTRGATFSGRSDFSVTSLAFLDASRPNLIATASESDAVVKLWDIRSKHSFRNKTVPISCTTPPSSHSIHRHFGITSMAVSTDASKIYTLCRDHTVYAYSTSHLILGSKSASSLLDHPTTTPPFSSMRNGASTGLGPLYGFRDPSMAITTFYLKLSLRKSTASQSELLAIGSSDHCAVLFPTAERYLTKAARNIPRLGSVDAMMSMNAANPTGRLRLTRTDSQSTSLALKARASEDDVPIYYTGTPLVRGHVNEVTSVTWSSEGSLVTISDDLTARCWREEPENARAMRQGWQKGGEVSRYGAGWAAVRDAGYDDDAI</sequence>
<proteinExistence type="inferred from homology"/>
<dbReference type="SUPFAM" id="SSF50978">
    <property type="entry name" value="WD40 repeat-like"/>
    <property type="match status" value="1"/>
</dbReference>
<dbReference type="Pfam" id="PF00400">
    <property type="entry name" value="WD40"/>
    <property type="match status" value="3"/>
</dbReference>
<dbReference type="PROSITE" id="PS00678">
    <property type="entry name" value="WD_REPEATS_1"/>
    <property type="match status" value="1"/>
</dbReference>
<reference evidence="8 9" key="1">
    <citation type="submission" date="2015-06" db="EMBL/GenBank/DDBJ databases">
        <title>Draft genome of the ant-associated black yeast Phialophora attae CBS 131958.</title>
        <authorList>
            <person name="Moreno L.F."/>
            <person name="Stielow B.J."/>
            <person name="de Hoog S."/>
            <person name="Vicente V.A."/>
            <person name="Weiss V.A."/>
            <person name="de Vries M."/>
            <person name="Cruz L.M."/>
            <person name="Souza E.M."/>
        </authorList>
    </citation>
    <scope>NUCLEOTIDE SEQUENCE [LARGE SCALE GENOMIC DNA]</scope>
    <source>
        <strain evidence="8 9">CBS 131958</strain>
    </source>
</reference>
<dbReference type="Gene3D" id="2.130.10.10">
    <property type="entry name" value="YVTN repeat-like/Quinoprotein amine dehydrogenase"/>
    <property type="match status" value="3"/>
</dbReference>
<comment type="similarity">
    <text evidence="5">Belongs to the WD repeat cdt2 family.</text>
</comment>
<comment type="caution">
    <text evidence="8">The sequence shown here is derived from an EMBL/GenBank/DDBJ whole genome shotgun (WGS) entry which is preliminary data.</text>
</comment>
<evidence type="ECO:0000256" key="2">
    <source>
        <dbReference type="ARBA" id="ARBA00022574"/>
    </source>
</evidence>
<feature type="region of interest" description="Disordered" evidence="7">
    <location>
        <begin position="1"/>
        <end position="167"/>
    </location>
</feature>
<evidence type="ECO:0000256" key="5">
    <source>
        <dbReference type="ARBA" id="ARBA00038344"/>
    </source>
</evidence>
<keyword evidence="8" id="KW-0131">Cell cycle</keyword>
<dbReference type="InterPro" id="IPR001680">
    <property type="entry name" value="WD40_rpt"/>
</dbReference>
<evidence type="ECO:0000313" key="8">
    <source>
        <dbReference type="EMBL" id="KPI39197.1"/>
    </source>
</evidence>
<evidence type="ECO:0000256" key="1">
    <source>
        <dbReference type="ARBA" id="ARBA00004906"/>
    </source>
</evidence>
<name>A0A0N1H360_9EURO</name>
<dbReference type="RefSeq" id="XP_017999160.1">
    <property type="nucleotide sequence ID" value="XM_018144660.1"/>
</dbReference>
<feature type="repeat" description="WD" evidence="6">
    <location>
        <begin position="310"/>
        <end position="352"/>
    </location>
</feature>
<keyword evidence="2 6" id="KW-0853">WD repeat</keyword>
<feature type="compositionally biased region" description="Polar residues" evidence="7">
    <location>
        <begin position="118"/>
        <end position="127"/>
    </location>
</feature>
<protein>
    <submittedName>
        <fullName evidence="8">Cell division cycle protein cdt2</fullName>
    </submittedName>
</protein>
<organism evidence="8 9">
    <name type="scientific">Cyphellophora attinorum</name>
    <dbReference type="NCBI Taxonomy" id="1664694"/>
    <lineage>
        <taxon>Eukaryota</taxon>
        <taxon>Fungi</taxon>
        <taxon>Dikarya</taxon>
        <taxon>Ascomycota</taxon>
        <taxon>Pezizomycotina</taxon>
        <taxon>Eurotiomycetes</taxon>
        <taxon>Chaetothyriomycetidae</taxon>
        <taxon>Chaetothyriales</taxon>
        <taxon>Cyphellophoraceae</taxon>
        <taxon>Cyphellophora</taxon>
    </lineage>
</organism>
<dbReference type="GeneID" id="28736540"/>
<dbReference type="GO" id="GO:0030674">
    <property type="term" value="F:protein-macromolecule adaptor activity"/>
    <property type="evidence" value="ECO:0007669"/>
    <property type="project" value="TreeGrafter"/>
</dbReference>
<dbReference type="PANTHER" id="PTHR22852:SF0">
    <property type="entry name" value="DENTICLELESS PROTEIN HOMOLOG"/>
    <property type="match status" value="1"/>
</dbReference>
<dbReference type="VEuPathDB" id="FungiDB:AB675_4517"/>
<keyword evidence="8" id="KW-0132">Cell division</keyword>
<dbReference type="EMBL" id="LFJN01000016">
    <property type="protein sequence ID" value="KPI39197.1"/>
    <property type="molecule type" value="Genomic_DNA"/>
</dbReference>
<evidence type="ECO:0000313" key="9">
    <source>
        <dbReference type="Proteomes" id="UP000038010"/>
    </source>
</evidence>
<evidence type="ECO:0000256" key="7">
    <source>
        <dbReference type="SAM" id="MobiDB-lite"/>
    </source>
</evidence>
<feature type="repeat" description="WD" evidence="6">
    <location>
        <begin position="616"/>
        <end position="646"/>
    </location>
</feature>
<gene>
    <name evidence="8" type="ORF">AB675_4517</name>
</gene>
<dbReference type="PROSITE" id="PS50294">
    <property type="entry name" value="WD_REPEATS_REGION"/>
    <property type="match status" value="1"/>
</dbReference>
<feature type="compositionally biased region" description="Basic and acidic residues" evidence="7">
    <location>
        <begin position="56"/>
        <end position="68"/>
    </location>
</feature>
<evidence type="ECO:0000256" key="4">
    <source>
        <dbReference type="ARBA" id="ARBA00022786"/>
    </source>
</evidence>
<feature type="compositionally biased region" description="Low complexity" evidence="7">
    <location>
        <begin position="98"/>
        <end position="111"/>
    </location>
</feature>
<evidence type="ECO:0000256" key="3">
    <source>
        <dbReference type="ARBA" id="ARBA00022737"/>
    </source>
</evidence>
<keyword evidence="3" id="KW-0677">Repeat</keyword>
<keyword evidence="9" id="KW-1185">Reference proteome</keyword>
<accession>A0A0N1H360</accession>
<keyword evidence="4" id="KW-0833">Ubl conjugation pathway</keyword>
<feature type="repeat" description="WD" evidence="6">
    <location>
        <begin position="268"/>
        <end position="309"/>
    </location>
</feature>
<dbReference type="OrthoDB" id="2096344at2759"/>
<feature type="compositionally biased region" description="Basic and acidic residues" evidence="7">
    <location>
        <begin position="140"/>
        <end position="155"/>
    </location>
</feature>
<dbReference type="STRING" id="1664694.A0A0N1H360"/>
<dbReference type="GO" id="GO:0005634">
    <property type="term" value="C:nucleus"/>
    <property type="evidence" value="ECO:0007669"/>
    <property type="project" value="TreeGrafter"/>
</dbReference>
<dbReference type="PANTHER" id="PTHR22852">
    <property type="entry name" value="LETHAL 2 DENTICLELESS PROTEIN RETINOIC ACID-REGULATED NUCLEAR MATRIX-ASSOCIATED PROTEIN"/>
    <property type="match status" value="1"/>
</dbReference>
<dbReference type="GO" id="GO:0051301">
    <property type="term" value="P:cell division"/>
    <property type="evidence" value="ECO:0007669"/>
    <property type="project" value="UniProtKB-KW"/>
</dbReference>
<feature type="compositionally biased region" description="Basic and acidic residues" evidence="7">
    <location>
        <begin position="1"/>
        <end position="20"/>
    </location>
</feature>
<dbReference type="GO" id="GO:0043161">
    <property type="term" value="P:proteasome-mediated ubiquitin-dependent protein catabolic process"/>
    <property type="evidence" value="ECO:0007669"/>
    <property type="project" value="TreeGrafter"/>
</dbReference>
<dbReference type="InterPro" id="IPR051865">
    <property type="entry name" value="WD-repeat_CDT2_adapter"/>
</dbReference>
<dbReference type="Proteomes" id="UP000038010">
    <property type="component" value="Unassembled WGS sequence"/>
</dbReference>
<dbReference type="PROSITE" id="PS50082">
    <property type="entry name" value="WD_REPEATS_2"/>
    <property type="match status" value="3"/>
</dbReference>
<evidence type="ECO:0000256" key="6">
    <source>
        <dbReference type="PROSITE-ProRule" id="PRU00221"/>
    </source>
</evidence>
<feature type="compositionally biased region" description="Polar residues" evidence="7">
    <location>
        <begin position="78"/>
        <end position="87"/>
    </location>
</feature>
<comment type="pathway">
    <text evidence="1">Protein modification; protein ubiquitination.</text>
</comment>
<dbReference type="InterPro" id="IPR015943">
    <property type="entry name" value="WD40/YVTN_repeat-like_dom_sf"/>
</dbReference>
<dbReference type="InterPro" id="IPR019775">
    <property type="entry name" value="WD40_repeat_CS"/>
</dbReference>
<dbReference type="AlphaFoldDB" id="A0A0N1H360"/>
<dbReference type="InterPro" id="IPR036322">
    <property type="entry name" value="WD40_repeat_dom_sf"/>
</dbReference>
<dbReference type="SMART" id="SM00320">
    <property type="entry name" value="WD40"/>
    <property type="match status" value="5"/>
</dbReference>